<dbReference type="EMBL" id="BDGG01000002">
    <property type="protein sequence ID" value="GAU92429.1"/>
    <property type="molecule type" value="Genomic_DNA"/>
</dbReference>
<feature type="compositionally biased region" description="Basic and acidic residues" evidence="6">
    <location>
        <begin position="608"/>
        <end position="626"/>
    </location>
</feature>
<feature type="transmembrane region" description="Helical" evidence="7">
    <location>
        <begin position="468"/>
        <end position="488"/>
    </location>
</feature>
<dbReference type="InterPro" id="IPR036259">
    <property type="entry name" value="MFS_trans_sf"/>
</dbReference>
<dbReference type="PANTHER" id="PTHR16172:SF41">
    <property type="entry name" value="MAJOR FACILITATOR SUPERFAMILY DOMAIN-CONTAINING PROTEIN 6-LIKE"/>
    <property type="match status" value="1"/>
</dbReference>
<evidence type="ECO:0000256" key="5">
    <source>
        <dbReference type="ARBA" id="ARBA00023136"/>
    </source>
</evidence>
<feature type="transmembrane region" description="Helical" evidence="7">
    <location>
        <begin position="99"/>
        <end position="118"/>
    </location>
</feature>
<evidence type="ECO:0000256" key="1">
    <source>
        <dbReference type="ARBA" id="ARBA00004141"/>
    </source>
</evidence>
<evidence type="ECO:0000256" key="3">
    <source>
        <dbReference type="ARBA" id="ARBA00022692"/>
    </source>
</evidence>
<evidence type="ECO:0000313" key="9">
    <source>
        <dbReference type="EMBL" id="GAU92429.1"/>
    </source>
</evidence>
<comment type="similarity">
    <text evidence="2">Belongs to the major facilitator superfamily. MFSD6 family.</text>
</comment>
<dbReference type="OrthoDB" id="10056177at2759"/>
<proteinExistence type="inferred from homology"/>
<reference evidence="9 10" key="1">
    <citation type="journal article" date="2016" name="Nat. Commun.">
        <title>Extremotolerant tardigrade genome and improved radiotolerance of human cultured cells by tardigrade-unique protein.</title>
        <authorList>
            <person name="Hashimoto T."/>
            <person name="Horikawa D.D."/>
            <person name="Saito Y."/>
            <person name="Kuwahara H."/>
            <person name="Kozuka-Hata H."/>
            <person name="Shin-I T."/>
            <person name="Minakuchi Y."/>
            <person name="Ohishi K."/>
            <person name="Motoyama A."/>
            <person name="Aizu T."/>
            <person name="Enomoto A."/>
            <person name="Kondo K."/>
            <person name="Tanaka S."/>
            <person name="Hara Y."/>
            <person name="Koshikawa S."/>
            <person name="Sagara H."/>
            <person name="Miura T."/>
            <person name="Yokobori S."/>
            <person name="Miyagawa K."/>
            <person name="Suzuki Y."/>
            <person name="Kubo T."/>
            <person name="Oyama M."/>
            <person name="Kohara Y."/>
            <person name="Fujiyama A."/>
            <person name="Arakawa K."/>
            <person name="Katayama T."/>
            <person name="Toyoda A."/>
            <person name="Kunieda T."/>
        </authorList>
    </citation>
    <scope>NUCLEOTIDE SEQUENCE [LARGE SCALE GENOMIC DNA]</scope>
    <source>
        <strain evidence="9 10">YOKOZUNA-1</strain>
    </source>
</reference>
<feature type="transmembrane region" description="Helical" evidence="7">
    <location>
        <begin position="438"/>
        <end position="461"/>
    </location>
</feature>
<keyword evidence="4 7" id="KW-1133">Transmembrane helix</keyword>
<keyword evidence="3 7" id="KW-0812">Transmembrane</keyword>
<dbReference type="AlphaFoldDB" id="A0A1D1URU5"/>
<evidence type="ECO:0000256" key="4">
    <source>
        <dbReference type="ARBA" id="ARBA00022989"/>
    </source>
</evidence>
<comment type="caution">
    <text evidence="9">The sequence shown here is derived from an EMBL/GenBank/DDBJ whole genome shotgun (WGS) entry which is preliminary data.</text>
</comment>
<dbReference type="GO" id="GO:0016020">
    <property type="term" value="C:membrane"/>
    <property type="evidence" value="ECO:0007669"/>
    <property type="project" value="UniProtKB-SubCell"/>
</dbReference>
<sequence length="658" mass="72944">MEETETPERKSGLLRTTKPFRQKLRELFQINYKLLPLKIILFAYNGAATALYPFMTIHMKSLGLTLTEIALIYAVMPFVSFVGPPIGGWLADRIGNYKAVFMTFLAFTAVSHVLLMFVPPIAMANTIVDLPLPEFTLTYHCSNSSSYFSHKEYQPISPNSSASIISLPKHALSTGNESPKVLLQFMRCATTCPDIPVLCLYPVDNLSPADCSIYSDFEGRYLTNGSITINAGGETTWSNFHAEKGQPVSSVACSAATSADCAVTCSAQPFEHELVLRQYKIVPGDRTLTLTMYIVIRYLAAIGMQTVFPMMDALAYQMSKEHKGDLGMQRTWSLIGMAALTPISGYFVQLASRGKAIADYSPTFYIFGLAMSLATIMMCFVVLEKKPPSDEVGKNVVKILKKPKVAVFVTIMFITGCFWGFIENFIFVYLEELGSPKWFLGFTTTISCLAALPVVAASTFFIRKFGHWKLICFVLVLYGFRFLGYSFLQNPFYVVPIEVLEAFTTSLLWVVASTYTGKIAPDYLASVQSIQGGAHAAFGRGIGSLIGGIMFDHLKPRMTYRIFAVASFCVAALYGLVQMTCLRRKRSRSQLEVDEGREFYETVGPRDGNSETSKESEQSPLSKEETTQLEQCAVHDALGPHVGGTYRGTIRPRINLLN</sequence>
<feature type="transmembrane region" description="Helical" evidence="7">
    <location>
        <begin position="332"/>
        <end position="352"/>
    </location>
</feature>
<accession>A0A1D1URU5</accession>
<dbReference type="InterPro" id="IPR024989">
    <property type="entry name" value="MFS_assoc_dom"/>
</dbReference>
<gene>
    <name evidence="9" type="primary">RvY_04511-1</name>
    <name evidence="9" type="synonym">RvY_04511.1</name>
    <name evidence="9" type="ORF">RvY_04511</name>
</gene>
<name>A0A1D1URU5_RAMVA</name>
<protein>
    <recommendedName>
        <fullName evidence="8">Major facilitator superfamily associated domain-containing protein</fullName>
    </recommendedName>
</protein>
<feature type="transmembrane region" description="Helical" evidence="7">
    <location>
        <begin position="405"/>
        <end position="426"/>
    </location>
</feature>
<evidence type="ECO:0000256" key="2">
    <source>
        <dbReference type="ARBA" id="ARBA00005241"/>
    </source>
</evidence>
<organism evidence="9 10">
    <name type="scientific">Ramazzottius varieornatus</name>
    <name type="common">Water bear</name>
    <name type="synonym">Tardigrade</name>
    <dbReference type="NCBI Taxonomy" id="947166"/>
    <lineage>
        <taxon>Eukaryota</taxon>
        <taxon>Metazoa</taxon>
        <taxon>Ecdysozoa</taxon>
        <taxon>Tardigrada</taxon>
        <taxon>Eutardigrada</taxon>
        <taxon>Parachela</taxon>
        <taxon>Hypsibioidea</taxon>
        <taxon>Ramazzottiidae</taxon>
        <taxon>Ramazzottius</taxon>
    </lineage>
</organism>
<keyword evidence="5 7" id="KW-0472">Membrane</keyword>
<comment type="subcellular location">
    <subcellularLocation>
        <location evidence="1">Membrane</location>
        <topology evidence="1">Multi-pass membrane protein</topology>
    </subcellularLocation>
</comment>
<dbReference type="Pfam" id="PF12832">
    <property type="entry name" value="MFS_1_like"/>
    <property type="match status" value="1"/>
</dbReference>
<evidence type="ECO:0000259" key="8">
    <source>
        <dbReference type="Pfam" id="PF12832"/>
    </source>
</evidence>
<feature type="transmembrane region" description="Helical" evidence="7">
    <location>
        <begin position="364"/>
        <end position="384"/>
    </location>
</feature>
<dbReference type="InterPro" id="IPR051717">
    <property type="entry name" value="MFS_MFSD6"/>
</dbReference>
<evidence type="ECO:0000256" key="7">
    <source>
        <dbReference type="SAM" id="Phobius"/>
    </source>
</evidence>
<feature type="transmembrane region" description="Helical" evidence="7">
    <location>
        <begin position="35"/>
        <end position="57"/>
    </location>
</feature>
<evidence type="ECO:0000256" key="6">
    <source>
        <dbReference type="SAM" id="MobiDB-lite"/>
    </source>
</evidence>
<dbReference type="Proteomes" id="UP000186922">
    <property type="component" value="Unassembled WGS sequence"/>
</dbReference>
<feature type="region of interest" description="Disordered" evidence="6">
    <location>
        <begin position="596"/>
        <end position="627"/>
    </location>
</feature>
<dbReference type="PANTHER" id="PTHR16172">
    <property type="entry name" value="MAJOR FACILITATOR SUPERFAMILY DOMAIN-CONTAINING PROTEIN 6-LIKE"/>
    <property type="match status" value="1"/>
</dbReference>
<feature type="transmembrane region" description="Helical" evidence="7">
    <location>
        <begin position="69"/>
        <end position="87"/>
    </location>
</feature>
<dbReference type="SUPFAM" id="SSF103473">
    <property type="entry name" value="MFS general substrate transporter"/>
    <property type="match status" value="2"/>
</dbReference>
<feature type="transmembrane region" description="Helical" evidence="7">
    <location>
        <begin position="558"/>
        <end position="577"/>
    </location>
</feature>
<dbReference type="STRING" id="947166.A0A1D1URU5"/>
<evidence type="ECO:0000313" key="10">
    <source>
        <dbReference type="Proteomes" id="UP000186922"/>
    </source>
</evidence>
<feature type="transmembrane region" description="Helical" evidence="7">
    <location>
        <begin position="290"/>
        <end position="311"/>
    </location>
</feature>
<feature type="domain" description="Major facilitator superfamily associated" evidence="8">
    <location>
        <begin position="35"/>
        <end position="561"/>
    </location>
</feature>
<keyword evidence="10" id="KW-1185">Reference proteome</keyword>
<dbReference type="Gene3D" id="1.20.1250.20">
    <property type="entry name" value="MFS general substrate transporter like domains"/>
    <property type="match status" value="3"/>
</dbReference>